<reference evidence="6 7" key="2">
    <citation type="journal article" date="2022" name="Mar. Drugs">
        <title>Bioassay-Guided Fractionation Leads to the Detection of Cholic Acid Generated by the Rare Thalassomonas sp.</title>
        <authorList>
            <person name="Pheiffer F."/>
            <person name="Schneider Y.K."/>
            <person name="Hansen E.H."/>
            <person name="Andersen J.H."/>
            <person name="Isaksson J."/>
            <person name="Busche T."/>
            <person name="R C."/>
            <person name="Kalinowski J."/>
            <person name="Zyl L.V."/>
            <person name="Trindade M."/>
        </authorList>
    </citation>
    <scope>NUCLEOTIDE SEQUENCE [LARGE SCALE GENOMIC DNA]</scope>
    <source>
        <strain evidence="6 7">A5K-106</strain>
    </source>
</reference>
<gene>
    <name evidence="6" type="ORF">SG35_016150</name>
</gene>
<reference evidence="6 7" key="1">
    <citation type="journal article" date="2015" name="Genome Announc.">
        <title>Draft Genome Sequences of Marine Isolates of Thalassomonas viridans and Thalassomonas actiniarum.</title>
        <authorList>
            <person name="Olonade I."/>
            <person name="van Zyl L.J."/>
            <person name="Trindade M."/>
        </authorList>
    </citation>
    <scope>NUCLEOTIDE SEQUENCE [LARGE SCALE GENOMIC DNA]</scope>
    <source>
        <strain evidence="6 7">A5K-106</strain>
    </source>
</reference>
<dbReference type="Pfam" id="PF04828">
    <property type="entry name" value="GFA"/>
    <property type="match status" value="1"/>
</dbReference>
<dbReference type="GO" id="GO:0046872">
    <property type="term" value="F:metal ion binding"/>
    <property type="evidence" value="ECO:0007669"/>
    <property type="project" value="UniProtKB-KW"/>
</dbReference>
<keyword evidence="3" id="KW-0862">Zinc</keyword>
<keyword evidence="7" id="KW-1185">Reference proteome</keyword>
<dbReference type="SUPFAM" id="SSF51316">
    <property type="entry name" value="Mss4-like"/>
    <property type="match status" value="1"/>
</dbReference>
<evidence type="ECO:0000259" key="5">
    <source>
        <dbReference type="PROSITE" id="PS51891"/>
    </source>
</evidence>
<proteinExistence type="inferred from homology"/>
<dbReference type="PANTHER" id="PTHR33337:SF40">
    <property type="entry name" value="CENP-V_GFA DOMAIN-CONTAINING PROTEIN-RELATED"/>
    <property type="match status" value="1"/>
</dbReference>
<dbReference type="Gene3D" id="3.90.1590.10">
    <property type="entry name" value="glutathione-dependent formaldehyde- activating enzyme (gfa)"/>
    <property type="match status" value="1"/>
</dbReference>
<dbReference type="InterPro" id="IPR006913">
    <property type="entry name" value="CENP-V/GFA"/>
</dbReference>
<comment type="similarity">
    <text evidence="1">Belongs to the Gfa family.</text>
</comment>
<dbReference type="Proteomes" id="UP000032568">
    <property type="component" value="Chromosome"/>
</dbReference>
<dbReference type="GO" id="GO:0016846">
    <property type="term" value="F:carbon-sulfur lyase activity"/>
    <property type="evidence" value="ECO:0007669"/>
    <property type="project" value="InterPro"/>
</dbReference>
<dbReference type="AlphaFoldDB" id="A0AAE9YIN1"/>
<evidence type="ECO:0000313" key="6">
    <source>
        <dbReference type="EMBL" id="WDD96890.1"/>
    </source>
</evidence>
<dbReference type="RefSeq" id="WP_044831393.1">
    <property type="nucleotide sequence ID" value="NZ_CP059735.1"/>
</dbReference>
<keyword evidence="4" id="KW-0456">Lyase</keyword>
<feature type="domain" description="CENP-V/GFA" evidence="5">
    <location>
        <begin position="2"/>
        <end position="113"/>
    </location>
</feature>
<dbReference type="EMBL" id="CP059735">
    <property type="protein sequence ID" value="WDD96890.1"/>
    <property type="molecule type" value="Genomic_DNA"/>
</dbReference>
<dbReference type="KEGG" id="tact:SG35_016150"/>
<keyword evidence="2" id="KW-0479">Metal-binding</keyword>
<evidence type="ECO:0000256" key="4">
    <source>
        <dbReference type="ARBA" id="ARBA00023239"/>
    </source>
</evidence>
<name>A0AAE9YIN1_9GAMM</name>
<protein>
    <submittedName>
        <fullName evidence="6">GFA family protein</fullName>
    </submittedName>
</protein>
<evidence type="ECO:0000256" key="1">
    <source>
        <dbReference type="ARBA" id="ARBA00005495"/>
    </source>
</evidence>
<sequence length="122" mass="13929">MNKASCLCGAIKLQIDAEPVKVSHCHCTMCRKQHGAAYATYARFRRDDVNYLQGEDKLSVYNSSEDILRKFCRRCGSNIEWGCSERFPEWVAIALAAFDHELSLPEIKELHLESKACWLSKS</sequence>
<evidence type="ECO:0000256" key="2">
    <source>
        <dbReference type="ARBA" id="ARBA00022723"/>
    </source>
</evidence>
<dbReference type="InterPro" id="IPR011057">
    <property type="entry name" value="Mss4-like_sf"/>
</dbReference>
<dbReference type="PANTHER" id="PTHR33337">
    <property type="entry name" value="GFA DOMAIN-CONTAINING PROTEIN"/>
    <property type="match status" value="1"/>
</dbReference>
<organism evidence="6 7">
    <name type="scientific">Thalassomonas actiniarum</name>
    <dbReference type="NCBI Taxonomy" id="485447"/>
    <lineage>
        <taxon>Bacteria</taxon>
        <taxon>Pseudomonadati</taxon>
        <taxon>Pseudomonadota</taxon>
        <taxon>Gammaproteobacteria</taxon>
        <taxon>Alteromonadales</taxon>
        <taxon>Colwelliaceae</taxon>
        <taxon>Thalassomonas</taxon>
    </lineage>
</organism>
<accession>A0AAE9YIN1</accession>
<evidence type="ECO:0000256" key="3">
    <source>
        <dbReference type="ARBA" id="ARBA00022833"/>
    </source>
</evidence>
<evidence type="ECO:0000313" key="7">
    <source>
        <dbReference type="Proteomes" id="UP000032568"/>
    </source>
</evidence>
<dbReference type="PROSITE" id="PS51891">
    <property type="entry name" value="CENP_V_GFA"/>
    <property type="match status" value="1"/>
</dbReference>